<feature type="compositionally biased region" description="Polar residues" evidence="6">
    <location>
        <begin position="245"/>
        <end position="254"/>
    </location>
</feature>
<reference evidence="10 12" key="2">
    <citation type="submission" date="2017-12" db="EMBL/GenBank/DDBJ databases">
        <title>Comparative Functional Genomics of Dry Heat Resistant strains isolated from the Viking Spacecraft.</title>
        <authorList>
            <person name="Seuylemezian A."/>
            <person name="Cooper K."/>
            <person name="Vaishampayan P."/>
        </authorList>
    </citation>
    <scope>NUCLEOTIDE SEQUENCE [LARGE SCALE GENOMIC DNA]</scope>
    <source>
        <strain evidence="10 12">ATCC 29669</strain>
    </source>
</reference>
<sequence>MLNNTIYQGIVIEVNQEYVVIMCEGGIFKNIPWPEDGVPRIGQLYTYSEKSTSRFRPIKYLSLAAILVLSVIGYFLFNSQTQQDSYVVAIDINPSVEVHIDKQLNILKVIPVNDDGQEVIKSISTEDENLYTFIDEFIRHTVKKKYLKTDKKGLVAVTVVPLRGNLDELDDDIQSALTVSLNDNKVDAEVFIKKENKNTLDKAHKASLSINKYVSYKDLIDKGHNISKETIRSRSIAELKELGQQPRQSVQGNNHLEKIKPNDNKAKVKHDDLPKEESSPTGSRTPDVGSNNKSVPKAVKKEEINNSNNTSKVEIIDKDQENKQPAGNQNQDNEQQNGRKPVPDNSSIKEEDQNEIERDDQAPAENENFKPPANDDHQEQEQQETVDGMEEDDADQNDEEHVRESRYLNSENPEKDWTQ</sequence>
<evidence type="ECO:0000256" key="6">
    <source>
        <dbReference type="SAM" id="MobiDB-lite"/>
    </source>
</evidence>
<feature type="region of interest" description="Disordered" evidence="6">
    <location>
        <begin position="242"/>
        <end position="419"/>
    </location>
</feature>
<evidence type="ECO:0000259" key="8">
    <source>
        <dbReference type="PROSITE" id="PS51849"/>
    </source>
</evidence>
<dbReference type="Pfam" id="PF23750">
    <property type="entry name" value="RsgI_M"/>
    <property type="match status" value="1"/>
</dbReference>
<evidence type="ECO:0000313" key="12">
    <source>
        <dbReference type="Proteomes" id="UP000235114"/>
    </source>
</evidence>
<feature type="compositionally biased region" description="Polar residues" evidence="6">
    <location>
        <begin position="279"/>
        <end position="294"/>
    </location>
</feature>
<dbReference type="Proteomes" id="UP000234951">
    <property type="component" value="Unassembled WGS sequence"/>
</dbReference>
<dbReference type="AlphaFoldDB" id="A0A2N5GI72"/>
<dbReference type="Proteomes" id="UP000235114">
    <property type="component" value="Unassembled WGS sequence"/>
</dbReference>
<evidence type="ECO:0000256" key="3">
    <source>
        <dbReference type="ARBA" id="ARBA00022692"/>
    </source>
</evidence>
<dbReference type="InterPro" id="IPR024449">
    <property type="entry name" value="Anti-sigma_RsgI_N"/>
</dbReference>
<dbReference type="RefSeq" id="WP_101578703.1">
    <property type="nucleotide sequence ID" value="NZ_PGVA01000047.1"/>
</dbReference>
<dbReference type="EMBL" id="PGVA01000047">
    <property type="protein sequence ID" value="PLR80633.1"/>
    <property type="molecule type" value="Genomic_DNA"/>
</dbReference>
<feature type="compositionally biased region" description="Basic and acidic residues" evidence="6">
    <location>
        <begin position="399"/>
        <end position="419"/>
    </location>
</feature>
<evidence type="ECO:0000313" key="10">
    <source>
        <dbReference type="EMBL" id="PLR91953.1"/>
    </source>
</evidence>
<evidence type="ECO:0000313" key="11">
    <source>
        <dbReference type="Proteomes" id="UP000234951"/>
    </source>
</evidence>
<feature type="transmembrane region" description="Helical" evidence="7">
    <location>
        <begin position="60"/>
        <end position="77"/>
    </location>
</feature>
<evidence type="ECO:0000256" key="1">
    <source>
        <dbReference type="ARBA" id="ARBA00004162"/>
    </source>
</evidence>
<dbReference type="Pfam" id="PF12791">
    <property type="entry name" value="RsgI_N"/>
    <property type="match status" value="1"/>
</dbReference>
<keyword evidence="3 7" id="KW-0812">Transmembrane</keyword>
<evidence type="ECO:0000256" key="2">
    <source>
        <dbReference type="ARBA" id="ARBA00022475"/>
    </source>
</evidence>
<dbReference type="OrthoDB" id="9800626at2"/>
<dbReference type="PROSITE" id="PS51849">
    <property type="entry name" value="RSGI_N"/>
    <property type="match status" value="1"/>
</dbReference>
<feature type="compositionally biased region" description="Basic and acidic residues" evidence="6">
    <location>
        <begin position="347"/>
        <end position="361"/>
    </location>
</feature>
<dbReference type="EMBL" id="PGVD01000060">
    <property type="protein sequence ID" value="PLR91953.1"/>
    <property type="molecule type" value="Genomic_DNA"/>
</dbReference>
<feature type="compositionally biased region" description="Acidic residues" evidence="6">
    <location>
        <begin position="381"/>
        <end position="398"/>
    </location>
</feature>
<organism evidence="9 11">
    <name type="scientific">Bacillus canaveralius</name>
    <dbReference type="NCBI Taxonomy" id="1403243"/>
    <lineage>
        <taxon>Bacteria</taxon>
        <taxon>Bacillati</taxon>
        <taxon>Bacillota</taxon>
        <taxon>Bacilli</taxon>
        <taxon>Bacillales</taxon>
        <taxon>Bacillaceae</taxon>
        <taxon>Bacillus</taxon>
    </lineage>
</organism>
<name>A0A2N5GI72_9BACI</name>
<keyword evidence="5 7" id="KW-0472">Membrane</keyword>
<keyword evidence="2" id="KW-1003">Cell membrane</keyword>
<evidence type="ECO:0000256" key="5">
    <source>
        <dbReference type="ARBA" id="ARBA00023136"/>
    </source>
</evidence>
<feature type="compositionally biased region" description="Basic and acidic residues" evidence="6">
    <location>
        <begin position="255"/>
        <end position="278"/>
    </location>
</feature>
<keyword evidence="4 7" id="KW-1133">Transmembrane helix</keyword>
<feature type="domain" description="RsgI N-terminal anti-sigma" evidence="8">
    <location>
        <begin position="7"/>
        <end position="56"/>
    </location>
</feature>
<evidence type="ECO:0000313" key="9">
    <source>
        <dbReference type="EMBL" id="PLR80633.1"/>
    </source>
</evidence>
<accession>A0A2N5GI72</accession>
<comment type="caution">
    <text evidence="9">The sequence shown here is derived from an EMBL/GenBank/DDBJ whole genome shotgun (WGS) entry which is preliminary data.</text>
</comment>
<reference evidence="9 11" key="1">
    <citation type="submission" date="2017-11" db="EMBL/GenBank/DDBJ databases">
        <title>Comparitive Functional Genomics of Dry Heat Resistant strains isolated from the Viking Spacecraft.</title>
        <authorList>
            <person name="Seuylemezian A."/>
            <person name="Cooper K."/>
            <person name="Vaishampayan P."/>
        </authorList>
    </citation>
    <scope>NUCLEOTIDE SEQUENCE [LARGE SCALE GENOMIC DNA]</scope>
    <source>
        <strain evidence="9 11">M4.6</strain>
    </source>
</reference>
<comment type="subcellular location">
    <subcellularLocation>
        <location evidence="1">Cell membrane</location>
        <topology evidence="1">Single-pass membrane protein</topology>
    </subcellularLocation>
</comment>
<keyword evidence="12" id="KW-1185">Reference proteome</keyword>
<dbReference type="GO" id="GO:0005886">
    <property type="term" value="C:plasma membrane"/>
    <property type="evidence" value="ECO:0007669"/>
    <property type="project" value="UniProtKB-SubCell"/>
</dbReference>
<dbReference type="InterPro" id="IPR055431">
    <property type="entry name" value="RsgI_M"/>
</dbReference>
<proteinExistence type="predicted"/>
<gene>
    <name evidence="9" type="ORF">CU635_17675</name>
    <name evidence="10" type="ORF">CVD25_18955</name>
</gene>
<evidence type="ECO:0000256" key="7">
    <source>
        <dbReference type="SAM" id="Phobius"/>
    </source>
</evidence>
<evidence type="ECO:0000256" key="4">
    <source>
        <dbReference type="ARBA" id="ARBA00022989"/>
    </source>
</evidence>
<protein>
    <recommendedName>
        <fullName evidence="8">RsgI N-terminal anti-sigma domain-containing protein</fullName>
    </recommendedName>
</protein>